<comment type="caution">
    <text evidence="1">The sequence shown here is derived from an EMBL/GenBank/DDBJ whole genome shotgun (WGS) entry which is preliminary data.</text>
</comment>
<organism evidence="1 2">
    <name type="scientific">Legionella brunensis</name>
    <dbReference type="NCBI Taxonomy" id="29422"/>
    <lineage>
        <taxon>Bacteria</taxon>
        <taxon>Pseudomonadati</taxon>
        <taxon>Pseudomonadota</taxon>
        <taxon>Gammaproteobacteria</taxon>
        <taxon>Legionellales</taxon>
        <taxon>Legionellaceae</taxon>
        <taxon>Legionella</taxon>
    </lineage>
</organism>
<accession>A0A0W0S407</accession>
<dbReference type="EMBL" id="LNXV01000034">
    <property type="protein sequence ID" value="KTC77833.1"/>
    <property type="molecule type" value="Genomic_DNA"/>
</dbReference>
<proteinExistence type="predicted"/>
<dbReference type="AlphaFoldDB" id="A0A0W0S407"/>
<dbReference type="GO" id="GO:0046872">
    <property type="term" value="F:metal ion binding"/>
    <property type="evidence" value="ECO:0007669"/>
    <property type="project" value="UniProtKB-KW"/>
</dbReference>
<evidence type="ECO:0000313" key="1">
    <source>
        <dbReference type="EMBL" id="KTC77833.1"/>
    </source>
</evidence>
<dbReference type="Proteomes" id="UP000054742">
    <property type="component" value="Unassembled WGS sequence"/>
</dbReference>
<dbReference type="PANTHER" id="PTHR42663">
    <property type="entry name" value="HYDROLASE C777.06C-RELATED-RELATED"/>
    <property type="match status" value="1"/>
</dbReference>
<dbReference type="SUPFAM" id="SSF56281">
    <property type="entry name" value="Metallo-hydrolase/oxidoreductase"/>
    <property type="match status" value="1"/>
</dbReference>
<dbReference type="PANTHER" id="PTHR42663:SF6">
    <property type="entry name" value="HYDROLASE C777.06C-RELATED"/>
    <property type="match status" value="1"/>
</dbReference>
<keyword evidence="1" id="KW-0378">Hydrolase</keyword>
<sequence length="251" mass="28818">MKLLFLGVSSALTVGKDKFHSNMLLESKSSRKFLIDCGSDIRHSLYAQGYSHTDIEAVYVSHLHADHAGGLEWLGFSKFFIEKKIPALYTSPDLVHKLWQNVLSGGMMSLENEQAGLETFFEVMPIDNNCFTWENHLFQLIKTYHTFNNHKLLPSYGLLIEGDTKSIFISTDTRLHRESLLPIYEKVDLIFNDCEISEQASGQHAHYSDLRTLDSKIKKKMWLYHYNQGKLPEAEKDGFLGFVTQGQLFNF</sequence>
<reference evidence="1 2" key="1">
    <citation type="submission" date="2015-11" db="EMBL/GenBank/DDBJ databases">
        <title>Genomic analysis of 38 Legionella species identifies large and diverse effector repertoires.</title>
        <authorList>
            <person name="Burstein D."/>
            <person name="Amaro F."/>
            <person name="Zusman T."/>
            <person name="Lifshitz Z."/>
            <person name="Cohen O."/>
            <person name="Gilbert J.A."/>
            <person name="Pupko T."/>
            <person name="Shuman H.A."/>
            <person name="Segal G."/>
        </authorList>
    </citation>
    <scope>NUCLEOTIDE SEQUENCE [LARGE SCALE GENOMIC DNA]</scope>
    <source>
        <strain evidence="1 2">ATCC 43878</strain>
    </source>
</reference>
<dbReference type="RefSeq" id="WP_058442706.1">
    <property type="nucleotide sequence ID" value="NZ_CAAAHU010000011.1"/>
</dbReference>
<dbReference type="OrthoDB" id="9803916at2"/>
<gene>
    <name evidence="1" type="ORF">Lbru_2726</name>
</gene>
<dbReference type="Pfam" id="PF23023">
    <property type="entry name" value="Anti-Pycsar_Apyc1"/>
    <property type="match status" value="1"/>
</dbReference>
<dbReference type="Gene3D" id="3.60.15.10">
    <property type="entry name" value="Ribonuclease Z/Hydroxyacylglutathione hydrolase-like"/>
    <property type="match status" value="1"/>
</dbReference>
<evidence type="ECO:0000313" key="2">
    <source>
        <dbReference type="Proteomes" id="UP000054742"/>
    </source>
</evidence>
<dbReference type="PATRIC" id="fig|29422.6.peg.2893"/>
<dbReference type="InterPro" id="IPR036866">
    <property type="entry name" value="RibonucZ/Hydroxyglut_hydro"/>
</dbReference>
<dbReference type="STRING" id="29422.Lbru_2726"/>
<dbReference type="GO" id="GO:0016787">
    <property type="term" value="F:hydrolase activity"/>
    <property type="evidence" value="ECO:0007669"/>
    <property type="project" value="UniProtKB-KW"/>
</dbReference>
<protein>
    <submittedName>
        <fullName evidence="1">Metal-dependent hydrolase of the beta-lactamase superfamily transporter III</fullName>
    </submittedName>
</protein>
<keyword evidence="2" id="KW-1185">Reference proteome</keyword>
<name>A0A0W0S407_9GAMM</name>